<gene>
    <name evidence="2" type="ORF">OP10G_3558</name>
</gene>
<keyword evidence="3" id="KW-1185">Reference proteome</keyword>
<dbReference type="InterPro" id="IPR053135">
    <property type="entry name" value="AKR2_Oxidoreductase"/>
</dbReference>
<dbReference type="PRINTS" id="PR00069">
    <property type="entry name" value="ALDKETRDTASE"/>
</dbReference>
<dbReference type="RefSeq" id="WP_025229147.1">
    <property type="nucleotide sequence ID" value="NZ_CP007139.1"/>
</dbReference>
<accession>A0A068NU06</accession>
<proteinExistence type="predicted"/>
<dbReference type="STRING" id="661478.OP10G_3558"/>
<protein>
    <submittedName>
        <fullName evidence="2">Aldo/keto reductase</fullName>
    </submittedName>
</protein>
<dbReference type="GO" id="GO:0016491">
    <property type="term" value="F:oxidoreductase activity"/>
    <property type="evidence" value="ECO:0007669"/>
    <property type="project" value="InterPro"/>
</dbReference>
<dbReference type="Gene3D" id="3.20.20.100">
    <property type="entry name" value="NADP-dependent oxidoreductase domain"/>
    <property type="match status" value="1"/>
</dbReference>
<dbReference type="CDD" id="cd19105">
    <property type="entry name" value="AKR_unchar"/>
    <property type="match status" value="1"/>
</dbReference>
<dbReference type="OrthoDB" id="9773828at2"/>
<sequence>MDFTTLGRTGLRVSRLGLGAGGHSRLGLSYGRSEVDAEAVVRAALDLGVNFFDTAEGYRTEEVVGRGLRDVPRHQIVISTKAGVGWQERRSTPDEYRNRIDACLERLQTDYIDIFHIHGARVEDYDYARDALVPVLKDSQRQGKIRFVGVTEAFGPDPTHEMLKLAVRDDCWDVVMVGFNILNQSAREIALKPYLERSVGMLCMFAVRRALSHPAALSDLMSKLAAEGLIDPKSFNPEDPLGFLVKEGGASSVTEAAYRFCRWEPGLDVILTGTGSIDHLRENARAINLPPLPTEIVDRLRAMFRGIDSVSGN</sequence>
<dbReference type="AlphaFoldDB" id="A0A068NU06"/>
<dbReference type="PANTHER" id="PTHR43312:SF1">
    <property type="entry name" value="NADP-DEPENDENT OXIDOREDUCTASE DOMAIN-CONTAINING PROTEIN"/>
    <property type="match status" value="1"/>
</dbReference>
<evidence type="ECO:0000313" key="3">
    <source>
        <dbReference type="Proteomes" id="UP000027982"/>
    </source>
</evidence>
<dbReference type="HOGENOM" id="CLU_023205_2_3_0"/>
<feature type="domain" description="NADP-dependent oxidoreductase" evidence="1">
    <location>
        <begin position="30"/>
        <end position="302"/>
    </location>
</feature>
<evidence type="ECO:0000313" key="2">
    <source>
        <dbReference type="EMBL" id="AIE86926.1"/>
    </source>
</evidence>
<dbReference type="KEGG" id="fgi:OP10G_3558"/>
<dbReference type="EMBL" id="CP007139">
    <property type="protein sequence ID" value="AIE86926.1"/>
    <property type="molecule type" value="Genomic_DNA"/>
</dbReference>
<organism evidence="2 3">
    <name type="scientific">Fimbriimonas ginsengisoli Gsoil 348</name>
    <dbReference type="NCBI Taxonomy" id="661478"/>
    <lineage>
        <taxon>Bacteria</taxon>
        <taxon>Bacillati</taxon>
        <taxon>Armatimonadota</taxon>
        <taxon>Fimbriimonadia</taxon>
        <taxon>Fimbriimonadales</taxon>
        <taxon>Fimbriimonadaceae</taxon>
        <taxon>Fimbriimonas</taxon>
    </lineage>
</organism>
<dbReference type="InterPro" id="IPR036812">
    <property type="entry name" value="NAD(P)_OxRdtase_dom_sf"/>
</dbReference>
<reference evidence="2 3" key="1">
    <citation type="journal article" date="2014" name="PLoS ONE">
        <title>The first complete genome sequence of the class fimbriimonadia in the phylum armatimonadetes.</title>
        <authorList>
            <person name="Hu Z.Y."/>
            <person name="Wang Y.Z."/>
            <person name="Im W.T."/>
            <person name="Wang S.Y."/>
            <person name="Zhao G.P."/>
            <person name="Zheng H.J."/>
            <person name="Quan Z.X."/>
        </authorList>
    </citation>
    <scope>NUCLEOTIDE SEQUENCE [LARGE SCALE GENOMIC DNA]</scope>
    <source>
        <strain evidence="2">Gsoil 348</strain>
    </source>
</reference>
<dbReference type="SUPFAM" id="SSF51430">
    <property type="entry name" value="NAD(P)-linked oxidoreductase"/>
    <property type="match status" value="1"/>
</dbReference>
<dbReference type="Pfam" id="PF00248">
    <property type="entry name" value="Aldo_ket_red"/>
    <property type="match status" value="1"/>
</dbReference>
<name>A0A068NU06_FIMGI</name>
<dbReference type="InterPro" id="IPR020471">
    <property type="entry name" value="AKR"/>
</dbReference>
<dbReference type="InterPro" id="IPR023210">
    <property type="entry name" value="NADP_OxRdtase_dom"/>
</dbReference>
<dbReference type="Proteomes" id="UP000027982">
    <property type="component" value="Chromosome"/>
</dbReference>
<dbReference type="eggNOG" id="COG0667">
    <property type="taxonomic scope" value="Bacteria"/>
</dbReference>
<dbReference type="PANTHER" id="PTHR43312">
    <property type="entry name" value="D-THREO-ALDOSE 1-DEHYDROGENASE"/>
    <property type="match status" value="1"/>
</dbReference>
<evidence type="ECO:0000259" key="1">
    <source>
        <dbReference type="Pfam" id="PF00248"/>
    </source>
</evidence>